<evidence type="ECO:0000313" key="3">
    <source>
        <dbReference type="Proteomes" id="UP000784294"/>
    </source>
</evidence>
<organism evidence="2 3">
    <name type="scientific">Protopolystoma xenopodis</name>
    <dbReference type="NCBI Taxonomy" id="117903"/>
    <lineage>
        <taxon>Eukaryota</taxon>
        <taxon>Metazoa</taxon>
        <taxon>Spiralia</taxon>
        <taxon>Lophotrochozoa</taxon>
        <taxon>Platyhelminthes</taxon>
        <taxon>Monogenea</taxon>
        <taxon>Polyopisthocotylea</taxon>
        <taxon>Polystomatidea</taxon>
        <taxon>Polystomatidae</taxon>
        <taxon>Protopolystoma</taxon>
    </lineage>
</organism>
<keyword evidence="3" id="KW-1185">Reference proteome</keyword>
<accession>A0A3S4ZV33</accession>
<name>A0A3S4ZV33_9PLAT</name>
<protein>
    <submittedName>
        <fullName evidence="2">Uncharacterized protein</fullName>
    </submittedName>
</protein>
<dbReference type="Proteomes" id="UP000784294">
    <property type="component" value="Unassembled WGS sequence"/>
</dbReference>
<reference evidence="2" key="1">
    <citation type="submission" date="2018-11" db="EMBL/GenBank/DDBJ databases">
        <authorList>
            <consortium name="Pathogen Informatics"/>
        </authorList>
    </citation>
    <scope>NUCLEOTIDE SEQUENCE</scope>
</reference>
<evidence type="ECO:0000313" key="2">
    <source>
        <dbReference type="EMBL" id="VEL07877.1"/>
    </source>
</evidence>
<feature type="compositionally biased region" description="Basic and acidic residues" evidence="1">
    <location>
        <begin position="1"/>
        <end position="25"/>
    </location>
</feature>
<comment type="caution">
    <text evidence="2">The sequence shown here is derived from an EMBL/GenBank/DDBJ whole genome shotgun (WGS) entry which is preliminary data.</text>
</comment>
<feature type="region of interest" description="Disordered" evidence="1">
    <location>
        <begin position="1"/>
        <end position="28"/>
    </location>
</feature>
<proteinExistence type="predicted"/>
<gene>
    <name evidence="2" type="ORF">PXEA_LOCUS1317</name>
</gene>
<evidence type="ECO:0000256" key="1">
    <source>
        <dbReference type="SAM" id="MobiDB-lite"/>
    </source>
</evidence>
<dbReference type="EMBL" id="CAAALY010002660">
    <property type="protein sequence ID" value="VEL07877.1"/>
    <property type="molecule type" value="Genomic_DNA"/>
</dbReference>
<sequence>MDLPAHEAGPDRRPESGQPLEREGSKSGAAYFETLQPGIVPHNSPSESCLPSFPIPFNLPPERYQEFVEHAVSIEGMDSFEFVHRHLDTRRSA</sequence>
<dbReference type="AlphaFoldDB" id="A0A3S4ZV33"/>